<dbReference type="SUPFAM" id="SSF55961">
    <property type="entry name" value="Bet v1-like"/>
    <property type="match status" value="1"/>
</dbReference>
<keyword evidence="5" id="KW-0411">Iron-sulfur</keyword>
<dbReference type="Gene3D" id="3.90.380.10">
    <property type="entry name" value="Naphthalene 1,2-dioxygenase Alpha Subunit, Chain A, domain 1"/>
    <property type="match status" value="1"/>
</dbReference>
<dbReference type="GO" id="GO:0005506">
    <property type="term" value="F:iron ion binding"/>
    <property type="evidence" value="ECO:0007669"/>
    <property type="project" value="InterPro"/>
</dbReference>
<evidence type="ECO:0000256" key="4">
    <source>
        <dbReference type="ARBA" id="ARBA00023004"/>
    </source>
</evidence>
<dbReference type="GO" id="GO:0004497">
    <property type="term" value="F:monooxygenase activity"/>
    <property type="evidence" value="ECO:0007669"/>
    <property type="project" value="UniProtKB-ARBA"/>
</dbReference>
<reference evidence="7 8" key="1">
    <citation type="submission" date="2015-11" db="EMBL/GenBank/DDBJ databases">
        <authorList>
            <person name="Zhang Y."/>
            <person name="Guo Z."/>
        </authorList>
    </citation>
    <scope>NUCLEOTIDE SEQUENCE [LARGE SCALE GENOMIC DNA]</scope>
    <source>
        <strain evidence="7 8">YFY001</strain>
    </source>
</reference>
<dbReference type="CDD" id="cd03479">
    <property type="entry name" value="Rieske_RO_Alpha_PhDO_like"/>
    <property type="match status" value="1"/>
</dbReference>
<dbReference type="Pfam" id="PF00355">
    <property type="entry name" value="Rieske"/>
    <property type="match status" value="1"/>
</dbReference>
<protein>
    <recommendedName>
        <fullName evidence="6">Rieske domain-containing protein</fullName>
    </recommendedName>
</protein>
<dbReference type="GO" id="GO:0016705">
    <property type="term" value="F:oxidoreductase activity, acting on paired donors, with incorporation or reduction of molecular oxygen"/>
    <property type="evidence" value="ECO:0007669"/>
    <property type="project" value="UniProtKB-ARBA"/>
</dbReference>
<dbReference type="InterPro" id="IPR036922">
    <property type="entry name" value="Rieske_2Fe-2S_sf"/>
</dbReference>
<dbReference type="PROSITE" id="PS00570">
    <property type="entry name" value="RING_HYDROXYL_ALPHA"/>
    <property type="match status" value="1"/>
</dbReference>
<dbReference type="SUPFAM" id="SSF50022">
    <property type="entry name" value="ISP domain"/>
    <property type="match status" value="1"/>
</dbReference>
<dbReference type="Gene3D" id="2.102.10.10">
    <property type="entry name" value="Rieske [2Fe-2S] iron-sulphur domain"/>
    <property type="match status" value="1"/>
</dbReference>
<dbReference type="GO" id="GO:0051537">
    <property type="term" value="F:2 iron, 2 sulfur cluster binding"/>
    <property type="evidence" value="ECO:0007669"/>
    <property type="project" value="UniProtKB-KW"/>
</dbReference>
<evidence type="ECO:0000256" key="5">
    <source>
        <dbReference type="ARBA" id="ARBA00023014"/>
    </source>
</evidence>
<dbReference type="InterPro" id="IPR015881">
    <property type="entry name" value="ARHD_Rieske_2Fe_2S"/>
</dbReference>
<keyword evidence="3" id="KW-0560">Oxidoreductase</keyword>
<organism evidence="7 8">
    <name type="scientific">Janibacter indicus</name>
    <dbReference type="NCBI Taxonomy" id="857417"/>
    <lineage>
        <taxon>Bacteria</taxon>
        <taxon>Bacillati</taxon>
        <taxon>Actinomycetota</taxon>
        <taxon>Actinomycetes</taxon>
        <taxon>Micrococcales</taxon>
        <taxon>Intrasporangiaceae</taxon>
        <taxon>Janibacter</taxon>
    </lineage>
</organism>
<proteinExistence type="predicted"/>
<dbReference type="PROSITE" id="PS51296">
    <property type="entry name" value="RIESKE"/>
    <property type="match status" value="1"/>
</dbReference>
<evidence type="ECO:0000256" key="1">
    <source>
        <dbReference type="ARBA" id="ARBA00022714"/>
    </source>
</evidence>
<evidence type="ECO:0000259" key="6">
    <source>
        <dbReference type="PROSITE" id="PS51296"/>
    </source>
</evidence>
<keyword evidence="4" id="KW-0408">Iron</keyword>
<keyword evidence="1" id="KW-0001">2Fe-2S</keyword>
<dbReference type="AlphaFoldDB" id="A0A1L3MKR7"/>
<dbReference type="Proteomes" id="UP000182938">
    <property type="component" value="Chromosome"/>
</dbReference>
<accession>A0A1L3MKR7</accession>
<dbReference type="InterPro" id="IPR017941">
    <property type="entry name" value="Rieske_2Fe-2S"/>
</dbReference>
<dbReference type="RefSeq" id="WP_072626115.1">
    <property type="nucleotide sequence ID" value="NZ_CP013290.1"/>
</dbReference>
<name>A0A1L3MKR7_9MICO</name>
<keyword evidence="2" id="KW-0479">Metal-binding</keyword>
<dbReference type="KEGG" id="jte:ASJ30_03800"/>
<evidence type="ECO:0000256" key="3">
    <source>
        <dbReference type="ARBA" id="ARBA00023002"/>
    </source>
</evidence>
<evidence type="ECO:0000313" key="8">
    <source>
        <dbReference type="Proteomes" id="UP000182938"/>
    </source>
</evidence>
<sequence>MLSHEKNELLTRVGPGTPMGELLRRYWWPIATHDMVGRIPVKRRLLGEDLVLFRDAQGRLGLLQERCPHRRASLTLGCTEEQGLRCGYHGWLFDTSGQCLDQPGEPADSDFKDRIRATAYKVQELGGLVFAYLGPDTEESPAPPLPRYDLFVMADSWRDIAHAELPCNFLQIMENSVDPHHVEWLHGRYGSFLKELAGEPPLPVVTKKHVKVAFEVFEHGILKRRILEGQTEEDEDWKVGHPLVFPGMLRVGSGGLATFQIRVPIDDTHTWHVWYQCYTPGGAVPEQESIPVYEVPLKDEQGQWLRDYVDGQDITAWVTQGEIADRTQEHLGRSDLGVITLRRLFTEQIDVVADGQDPICTYRDQDPTGQIDLPMEKNKFGSAEEFRKMWLAESSIRYSPIRKEIFELFGDEAPADVVGPAEPATV</sequence>
<dbReference type="EMBL" id="CP013290">
    <property type="protein sequence ID" value="APH02983.1"/>
    <property type="molecule type" value="Genomic_DNA"/>
</dbReference>
<gene>
    <name evidence="7" type="ORF">ASJ30_03800</name>
</gene>
<dbReference type="Pfam" id="PF19301">
    <property type="entry name" value="LigXa_C"/>
    <property type="match status" value="1"/>
</dbReference>
<dbReference type="InterPro" id="IPR050584">
    <property type="entry name" value="Cholesterol_7-desaturase"/>
</dbReference>
<dbReference type="InterPro" id="IPR045623">
    <property type="entry name" value="LigXa_C"/>
</dbReference>
<dbReference type="CDD" id="cd08878">
    <property type="entry name" value="RHO_alpha_C_DMO-like"/>
    <property type="match status" value="1"/>
</dbReference>
<evidence type="ECO:0000313" key="7">
    <source>
        <dbReference type="EMBL" id="APH02983.1"/>
    </source>
</evidence>
<feature type="domain" description="Rieske" evidence="6">
    <location>
        <begin position="27"/>
        <end position="131"/>
    </location>
</feature>
<evidence type="ECO:0000256" key="2">
    <source>
        <dbReference type="ARBA" id="ARBA00022723"/>
    </source>
</evidence>
<dbReference type="PANTHER" id="PTHR21266:SF59">
    <property type="entry name" value="BLR4922 PROTEIN"/>
    <property type="match status" value="1"/>
</dbReference>
<dbReference type="PANTHER" id="PTHR21266">
    <property type="entry name" value="IRON-SULFUR DOMAIN CONTAINING PROTEIN"/>
    <property type="match status" value="1"/>
</dbReference>
<keyword evidence="8" id="KW-1185">Reference proteome</keyword>